<sequence>MPEASYASNSCWTCRQKRARCDRLLPTCLRCSSLKLRCQGYDRPKKLVWTNSVASRGKMMGKATFSTNESTDKPASEGPALPVSAIANRSVESMPDACFSSVEVSWSLMDPDLQDLSHDCRNYIRYFDLEMSKECVVYYQTSSNPFLALMPLMAKSQALSHAMIAISAFHYSHRLLINKGQVPSGEPGAVDPTSLWHVSHDHDWQLTQPSFSPTLQTALTHKQKALQCLKSEIGSHDVTNNDAVVAAIVLFVCMDVVEFGSRGWEHHLGGAGKILQKRRRALENGGYKSSPWLEYFDTAYTTFGILGATLAPTKGCYSQQLASLDPSLMKALRQSEDQTWVGCPAELLYLISIINSLRSDSLMASERPIAVEELCNSLEKFSPSAWAMDFSDPNYHEPRSHLAHAYKSAVEVYASYIIGNTSEENYLSKHYLDEAIQSAILHMLSIPAQDFHVKSLVWPAFILGAEAQTTEFRNMVRTIFRNIWISSCCYNVRNANNMLERIWARSVCDSTTKSWLLYVWDLEDSWLFL</sequence>
<evidence type="ECO:0000256" key="1">
    <source>
        <dbReference type="ARBA" id="ARBA00004123"/>
    </source>
</evidence>
<organism evidence="4 5">
    <name type="scientific">Colletotrichum tofieldiae</name>
    <dbReference type="NCBI Taxonomy" id="708197"/>
    <lineage>
        <taxon>Eukaryota</taxon>
        <taxon>Fungi</taxon>
        <taxon>Dikarya</taxon>
        <taxon>Ascomycota</taxon>
        <taxon>Pezizomycotina</taxon>
        <taxon>Sordariomycetes</taxon>
        <taxon>Hypocreomycetidae</taxon>
        <taxon>Glomerellales</taxon>
        <taxon>Glomerellaceae</taxon>
        <taxon>Colletotrichum</taxon>
        <taxon>Colletotrichum spaethianum species complex</taxon>
    </lineage>
</organism>
<dbReference type="InterPro" id="IPR021858">
    <property type="entry name" value="Fun_TF"/>
</dbReference>
<dbReference type="PANTHER" id="PTHR37534:SF15">
    <property type="entry name" value="ZN(II)2CYS6 TRANSCRIPTION FACTOR (EUROFUNG)"/>
    <property type="match status" value="1"/>
</dbReference>
<evidence type="ECO:0000256" key="2">
    <source>
        <dbReference type="ARBA" id="ARBA00023242"/>
    </source>
</evidence>
<name>A0A166WRE8_9PEZI</name>
<dbReference type="InterPro" id="IPR036864">
    <property type="entry name" value="Zn2-C6_fun-type_DNA-bd_sf"/>
</dbReference>
<dbReference type="PROSITE" id="PS50048">
    <property type="entry name" value="ZN2_CY6_FUNGAL_2"/>
    <property type="match status" value="1"/>
</dbReference>
<dbReference type="GO" id="GO:0000981">
    <property type="term" value="F:DNA-binding transcription factor activity, RNA polymerase II-specific"/>
    <property type="evidence" value="ECO:0007669"/>
    <property type="project" value="InterPro"/>
</dbReference>
<keyword evidence="2" id="KW-0539">Nucleus</keyword>
<comment type="caution">
    <text evidence="4">The sequence shown here is derived from an EMBL/GenBank/DDBJ whole genome shotgun (WGS) entry which is preliminary data.</text>
</comment>
<gene>
    <name evidence="4" type="ORF">CT0861_05230</name>
</gene>
<dbReference type="Pfam" id="PF11951">
    <property type="entry name" value="Fungal_trans_2"/>
    <property type="match status" value="1"/>
</dbReference>
<dbReference type="EMBL" id="LFIV01000019">
    <property type="protein sequence ID" value="KZL75916.1"/>
    <property type="molecule type" value="Genomic_DNA"/>
</dbReference>
<dbReference type="PROSITE" id="PS00463">
    <property type="entry name" value="ZN2_CY6_FUNGAL_1"/>
    <property type="match status" value="1"/>
</dbReference>
<evidence type="ECO:0000313" key="4">
    <source>
        <dbReference type="EMBL" id="KZL75916.1"/>
    </source>
</evidence>
<dbReference type="AlphaFoldDB" id="A0A166WRE8"/>
<reference evidence="4 5" key="1">
    <citation type="submission" date="2015-06" db="EMBL/GenBank/DDBJ databases">
        <title>Survival trade-offs in plant roots during colonization by closely related pathogenic and mutualistic fungi.</title>
        <authorList>
            <person name="Hacquard S."/>
            <person name="Kracher B."/>
            <person name="Hiruma K."/>
            <person name="Weinman A."/>
            <person name="Muench P."/>
            <person name="Garrido Oter R."/>
            <person name="Ver Loren van Themaat E."/>
            <person name="Dallerey J.-F."/>
            <person name="Damm U."/>
            <person name="Henrissat B."/>
            <person name="Lespinet O."/>
            <person name="Thon M."/>
            <person name="Kemen E."/>
            <person name="McHardy A.C."/>
            <person name="Schulze-Lefert P."/>
            <person name="O'Connell R.J."/>
        </authorList>
    </citation>
    <scope>NUCLEOTIDE SEQUENCE [LARGE SCALE GENOMIC DNA]</scope>
    <source>
        <strain evidence="4 5">0861</strain>
    </source>
</reference>
<comment type="subcellular location">
    <subcellularLocation>
        <location evidence="1">Nucleus</location>
    </subcellularLocation>
</comment>
<dbReference type="STRING" id="708197.A0A166WRE8"/>
<dbReference type="SUPFAM" id="SSF57701">
    <property type="entry name" value="Zn2/Cys6 DNA-binding domain"/>
    <property type="match status" value="1"/>
</dbReference>
<dbReference type="GO" id="GO:0045944">
    <property type="term" value="P:positive regulation of transcription by RNA polymerase II"/>
    <property type="evidence" value="ECO:0007669"/>
    <property type="project" value="TreeGrafter"/>
</dbReference>
<dbReference type="SMART" id="SM00066">
    <property type="entry name" value="GAL4"/>
    <property type="match status" value="1"/>
</dbReference>
<dbReference type="Gene3D" id="4.10.240.10">
    <property type="entry name" value="Zn(2)-C6 fungal-type DNA-binding domain"/>
    <property type="match status" value="1"/>
</dbReference>
<dbReference type="InterPro" id="IPR001138">
    <property type="entry name" value="Zn2Cys6_DnaBD"/>
</dbReference>
<accession>A0A166WRE8</accession>
<dbReference type="Proteomes" id="UP000076552">
    <property type="component" value="Unassembled WGS sequence"/>
</dbReference>
<dbReference type="GO" id="GO:0008270">
    <property type="term" value="F:zinc ion binding"/>
    <property type="evidence" value="ECO:0007669"/>
    <property type="project" value="InterPro"/>
</dbReference>
<evidence type="ECO:0000313" key="5">
    <source>
        <dbReference type="Proteomes" id="UP000076552"/>
    </source>
</evidence>
<keyword evidence="5" id="KW-1185">Reference proteome</keyword>
<feature type="domain" description="Zn(2)-C6 fungal-type" evidence="3">
    <location>
        <begin position="10"/>
        <end position="38"/>
    </location>
</feature>
<dbReference type="GO" id="GO:0005634">
    <property type="term" value="C:nucleus"/>
    <property type="evidence" value="ECO:0007669"/>
    <property type="project" value="UniProtKB-SubCell"/>
</dbReference>
<dbReference type="GO" id="GO:0000976">
    <property type="term" value="F:transcription cis-regulatory region binding"/>
    <property type="evidence" value="ECO:0007669"/>
    <property type="project" value="TreeGrafter"/>
</dbReference>
<dbReference type="PANTHER" id="PTHR37534">
    <property type="entry name" value="TRANSCRIPTIONAL ACTIVATOR PROTEIN UGA3"/>
    <property type="match status" value="1"/>
</dbReference>
<dbReference type="CDD" id="cd00067">
    <property type="entry name" value="GAL4"/>
    <property type="match status" value="1"/>
</dbReference>
<dbReference type="Pfam" id="PF00172">
    <property type="entry name" value="Zn_clus"/>
    <property type="match status" value="1"/>
</dbReference>
<protein>
    <submittedName>
        <fullName evidence="4">C6 finger domain-containing protein Acr-2</fullName>
    </submittedName>
</protein>
<evidence type="ECO:0000259" key="3">
    <source>
        <dbReference type="PROSITE" id="PS50048"/>
    </source>
</evidence>
<proteinExistence type="predicted"/>